<feature type="signal peptide" evidence="1">
    <location>
        <begin position="1"/>
        <end position="17"/>
    </location>
</feature>
<dbReference type="InterPro" id="IPR002557">
    <property type="entry name" value="Chitin-bd_dom"/>
</dbReference>
<dbReference type="AlphaFoldDB" id="A0A6P4E601"/>
<dbReference type="GO" id="GO:0008061">
    <property type="term" value="F:chitin binding"/>
    <property type="evidence" value="ECO:0007669"/>
    <property type="project" value="InterPro"/>
</dbReference>
<keyword evidence="4" id="KW-1185">Reference proteome</keyword>
<dbReference type="GO" id="GO:0005576">
    <property type="term" value="C:extracellular region"/>
    <property type="evidence" value="ECO:0007669"/>
    <property type="project" value="InterPro"/>
</dbReference>
<evidence type="ECO:0000259" key="2">
    <source>
        <dbReference type="PROSITE" id="PS50940"/>
    </source>
</evidence>
<dbReference type="GeneID" id="108040409"/>
<dbReference type="OrthoDB" id="7872662at2759"/>
<keyword evidence="1" id="KW-0732">Signal</keyword>
<dbReference type="InterPro" id="IPR036508">
    <property type="entry name" value="Chitin-bd_dom_sf"/>
</dbReference>
<protein>
    <submittedName>
        <fullName evidence="5">Probable endochitinase</fullName>
    </submittedName>
</protein>
<reference evidence="3" key="3">
    <citation type="submission" date="2025-05" db="UniProtKB">
        <authorList>
            <consortium name="EnsemblMetazoa"/>
        </authorList>
    </citation>
    <scope>IDENTIFICATION</scope>
</reference>
<feature type="domain" description="Chitin-binding type-2" evidence="2">
    <location>
        <begin position="128"/>
        <end position="192"/>
    </location>
</feature>
<dbReference type="PROSITE" id="PS50940">
    <property type="entry name" value="CHIT_BIND_II"/>
    <property type="match status" value="2"/>
</dbReference>
<reference evidence="5" key="2">
    <citation type="submission" date="2025-04" db="UniProtKB">
        <authorList>
            <consortium name="RefSeq"/>
        </authorList>
    </citation>
    <scope>IDENTIFICATION</scope>
</reference>
<evidence type="ECO:0000313" key="3">
    <source>
        <dbReference type="EnsemblMetazoa" id="XP_016973372.1"/>
    </source>
</evidence>
<dbReference type="Proteomes" id="UP001652680">
    <property type="component" value="Unassembled WGS sequence"/>
</dbReference>
<organism evidence="5">
    <name type="scientific">Drosophila rhopaloa</name>
    <name type="common">Fruit fly</name>
    <dbReference type="NCBI Taxonomy" id="1041015"/>
    <lineage>
        <taxon>Eukaryota</taxon>
        <taxon>Metazoa</taxon>
        <taxon>Ecdysozoa</taxon>
        <taxon>Arthropoda</taxon>
        <taxon>Hexapoda</taxon>
        <taxon>Insecta</taxon>
        <taxon>Pterygota</taxon>
        <taxon>Neoptera</taxon>
        <taxon>Endopterygota</taxon>
        <taxon>Diptera</taxon>
        <taxon>Brachycera</taxon>
        <taxon>Muscomorpha</taxon>
        <taxon>Ephydroidea</taxon>
        <taxon>Drosophilidae</taxon>
        <taxon>Drosophila</taxon>
        <taxon>Sophophora</taxon>
    </lineage>
</organism>
<dbReference type="SUPFAM" id="SSF57625">
    <property type="entry name" value="Invertebrate chitin-binding proteins"/>
    <property type="match status" value="2"/>
</dbReference>
<gene>
    <name evidence="5" type="primary">LOC108040409</name>
    <name evidence="3" type="synonym">108040409</name>
</gene>
<evidence type="ECO:0000256" key="1">
    <source>
        <dbReference type="SAM" id="SignalP"/>
    </source>
</evidence>
<feature type="chain" id="PRO_5027803880" evidence="1">
    <location>
        <begin position="18"/>
        <end position="290"/>
    </location>
</feature>
<feature type="domain" description="Chitin-binding type-2" evidence="2">
    <location>
        <begin position="228"/>
        <end position="290"/>
    </location>
</feature>
<proteinExistence type="predicted"/>
<evidence type="ECO:0000313" key="5">
    <source>
        <dbReference type="RefSeq" id="XP_016973372.1"/>
    </source>
</evidence>
<dbReference type="SMART" id="SM00494">
    <property type="entry name" value="ChtBD2"/>
    <property type="match status" value="2"/>
</dbReference>
<evidence type="ECO:0000313" key="4">
    <source>
        <dbReference type="Proteomes" id="UP001652680"/>
    </source>
</evidence>
<name>A0A6P4E601_DRORH</name>
<accession>A0A6P4E601</accession>
<reference evidence="4" key="1">
    <citation type="journal article" date="2021" name="Elife">
        <title>Highly contiguous assemblies of 101 drosophilid genomes.</title>
        <authorList>
            <person name="Kim B.Y."/>
            <person name="Wang J.R."/>
            <person name="Miller D.E."/>
            <person name="Barmina O."/>
            <person name="Delaney E."/>
            <person name="Thompson A."/>
            <person name="Comeault A.A."/>
            <person name="Peede D."/>
            <person name="D'Agostino E.R."/>
            <person name="Pelaez J."/>
            <person name="Aguilar J.M."/>
            <person name="Haji D."/>
            <person name="Matsunaga T."/>
            <person name="Armstrong E.E."/>
            <person name="Zych M."/>
            <person name="Ogawa Y."/>
            <person name="Stamenkovic-Radak M."/>
            <person name="Jelic M."/>
            <person name="Veselinovic M.S."/>
            <person name="Tanaskovic M."/>
            <person name="Eric P."/>
            <person name="Gao J.J."/>
            <person name="Katoh T.K."/>
            <person name="Toda M.J."/>
            <person name="Watabe H."/>
            <person name="Watada M."/>
            <person name="Davis J.S."/>
            <person name="Moyle L.C."/>
            <person name="Manoli G."/>
            <person name="Bertolini E."/>
            <person name="Kostal V."/>
            <person name="Hawley R.S."/>
            <person name="Takahashi A."/>
            <person name="Jones C.D."/>
            <person name="Price D.K."/>
            <person name="Whiteman N."/>
            <person name="Kopp A."/>
            <person name="Matute D.R."/>
            <person name="Petrov D.A."/>
        </authorList>
    </citation>
    <scope>NUCLEOTIDE SEQUENCE [LARGE SCALE GENOMIC DNA]</scope>
</reference>
<dbReference type="EnsemblMetazoa" id="XM_017117883.2">
    <property type="protein sequence ID" value="XP_016973372.1"/>
    <property type="gene ID" value="LOC108040409"/>
</dbReference>
<dbReference type="RefSeq" id="XP_016973372.1">
    <property type="nucleotide sequence ID" value="XM_017117883.1"/>
</dbReference>
<sequence>MWLKALISLLMIQYLAATCNVCQSASKVACHNETTFSICYDGEPSYDLLSCPKNFYCTDGFYTCYQNADPVCKSEEDTTTTEILTTTTTDIPTTTTTEIPTTTTTEIPTTTTTEIPTTTTTKGPWNADDICQQATKSTSYENEDDPSCTTFIKCTVSTDGTHSTKITSCPTNQYFSTSLKVCTATKPDGCVEVTTKAATTTVATTTTAKTTVTTTTAATTTAEPWSAEATCLTITKSTLFQNKDDPTCTSYLYCYVSNGSATALIKKCPTNEYFDISSKVCGATKPDYCT</sequence>